<evidence type="ECO:0000256" key="4">
    <source>
        <dbReference type="ARBA" id="ARBA00004496"/>
    </source>
</evidence>
<evidence type="ECO:0000256" key="3">
    <source>
        <dbReference type="ARBA" id="ARBA00004305"/>
    </source>
</evidence>
<evidence type="ECO:0000256" key="24">
    <source>
        <dbReference type="ARBA" id="ARBA00049015"/>
    </source>
</evidence>
<comment type="similarity">
    <text evidence="5">Belongs to the ADP-ribosylglycohydrolase family.</text>
</comment>
<comment type="subunit">
    <text evidence="6">Monomer.</text>
</comment>
<feature type="binding site" evidence="25">
    <location>
        <position position="79"/>
    </location>
    <ligand>
        <name>Mg(2+)</name>
        <dbReference type="ChEBI" id="CHEBI:18420"/>
        <label>1</label>
    </ligand>
</feature>
<feature type="binding site" evidence="25">
    <location>
        <position position="319"/>
    </location>
    <ligand>
        <name>Mg(2+)</name>
        <dbReference type="ChEBI" id="CHEBI:18420"/>
        <label>1</label>
    </ligand>
</feature>
<dbReference type="AlphaFoldDB" id="A0A836ENY3"/>
<dbReference type="GO" id="GO:0005634">
    <property type="term" value="C:nucleus"/>
    <property type="evidence" value="ECO:0007669"/>
    <property type="project" value="UniProtKB-SubCell"/>
</dbReference>
<dbReference type="SUPFAM" id="SSF101478">
    <property type="entry name" value="ADP-ribosylglycohydrolase"/>
    <property type="match status" value="1"/>
</dbReference>
<evidence type="ECO:0000256" key="15">
    <source>
        <dbReference type="ARBA" id="ARBA00023204"/>
    </source>
</evidence>
<evidence type="ECO:0000313" key="26">
    <source>
        <dbReference type="EMBL" id="KAG5309312.1"/>
    </source>
</evidence>
<feature type="binding site" evidence="25">
    <location>
        <position position="317"/>
    </location>
    <ligand>
        <name>Mg(2+)</name>
        <dbReference type="ChEBI" id="CHEBI:18420"/>
        <label>1</label>
    </ligand>
</feature>
<dbReference type="GO" id="GO:0046872">
    <property type="term" value="F:metal ion binding"/>
    <property type="evidence" value="ECO:0007669"/>
    <property type="project" value="UniProtKB-KW"/>
</dbReference>
<dbReference type="EMBL" id="JAANHZ010000599">
    <property type="protein sequence ID" value="KAG5309312.1"/>
    <property type="molecule type" value="Genomic_DNA"/>
</dbReference>
<reference evidence="26" key="1">
    <citation type="submission" date="2020-02" db="EMBL/GenBank/DDBJ databases">
        <title>Relaxed selection underlies rapid genomic changes in the transitions from sociality to social parasitism in ants.</title>
        <authorList>
            <person name="Bi X."/>
        </authorList>
    </citation>
    <scope>NUCLEOTIDE SEQUENCE</scope>
    <source>
        <strain evidence="26">BGI-DK2013a</strain>
        <tissue evidence="26">Whole body</tissue>
    </source>
</reference>
<keyword evidence="12 26" id="KW-0378">Hydrolase</keyword>
<dbReference type="Proteomes" id="UP000667349">
    <property type="component" value="Unassembled WGS sequence"/>
</dbReference>
<gene>
    <name evidence="26" type="primary">Adprhl2</name>
    <name evidence="26" type="ORF">G6Z75_0006225</name>
</gene>
<evidence type="ECO:0000256" key="23">
    <source>
        <dbReference type="ARBA" id="ARBA00043193"/>
    </source>
</evidence>
<keyword evidence="16" id="KW-0539">Nucleus</keyword>
<evidence type="ECO:0000256" key="2">
    <source>
        <dbReference type="ARBA" id="ARBA00004286"/>
    </source>
</evidence>
<accession>A0A836ENY3</accession>
<keyword evidence="11" id="KW-0227">DNA damage</keyword>
<feature type="non-terminal residue" evidence="26">
    <location>
        <position position="1"/>
    </location>
</feature>
<dbReference type="Gene3D" id="1.10.4080.10">
    <property type="entry name" value="ADP-ribosylation/Crystallin J1"/>
    <property type="match status" value="1"/>
</dbReference>
<feature type="non-terminal residue" evidence="26">
    <location>
        <position position="370"/>
    </location>
</feature>
<evidence type="ECO:0000256" key="6">
    <source>
        <dbReference type="ARBA" id="ARBA00011245"/>
    </source>
</evidence>
<comment type="subcellular location">
    <subcellularLocation>
        <location evidence="2">Chromosome</location>
    </subcellularLocation>
    <subcellularLocation>
        <location evidence="4">Cytoplasm</location>
    </subcellularLocation>
    <subcellularLocation>
        <location evidence="3">Mitochondrion matrix</location>
    </subcellularLocation>
    <subcellularLocation>
        <location evidence="1">Nucleus</location>
    </subcellularLocation>
</comment>
<evidence type="ECO:0000256" key="7">
    <source>
        <dbReference type="ARBA" id="ARBA00012255"/>
    </source>
</evidence>
<dbReference type="Pfam" id="PF03747">
    <property type="entry name" value="ADP_ribosyl_GH"/>
    <property type="match status" value="1"/>
</dbReference>
<dbReference type="GO" id="GO:0004649">
    <property type="term" value="F:poly(ADP-ribose) glycohydrolase activity"/>
    <property type="evidence" value="ECO:0007669"/>
    <property type="project" value="UniProtKB-EC"/>
</dbReference>
<keyword evidence="13 25" id="KW-0460">Magnesium</keyword>
<sequence>MSWQSWIFTFDIIITLRMDSVLLKNKFRGTMLGVLVGDCLGSPYEGLKTISIQKKRVLQRRLNQLWDTKFREPVMEYTDDSAMTRALAESLIEKQELDIVDVAKRFAKSYHERPDRGYGAGTVTVLKKWKKCVEETNVKIPAKNLFDGLGSYGNGGAMRIAPVVLFSYNNYDKLLHHVKEVTEITHTHKLGINGAILQAIAIQQSLHLNPSEELNVSNFVDDLINKMDKIEGDTSELYKERLNIVKNLLSEDGGDLDTIVSPNEQRVAEELGVNVRALESVPTAIFCFLKAQRRIKKIRTDNPLRRVIQYAISLGGDTDTIASMAGAIAGAFYGYEKFSLLLLSHCEEWERFQEMADKLLDIATSNEINK</sequence>
<keyword evidence="15" id="KW-0234">DNA repair</keyword>
<dbReference type="InterPro" id="IPR050792">
    <property type="entry name" value="ADP-ribosylglycohydrolase"/>
</dbReference>
<keyword evidence="14" id="KW-0496">Mitochondrion</keyword>
<evidence type="ECO:0000256" key="9">
    <source>
        <dbReference type="ARBA" id="ARBA00022490"/>
    </source>
</evidence>
<keyword evidence="9" id="KW-0963">Cytoplasm</keyword>
<evidence type="ECO:0000256" key="5">
    <source>
        <dbReference type="ARBA" id="ARBA00010702"/>
    </source>
</evidence>
<dbReference type="InterPro" id="IPR036705">
    <property type="entry name" value="Ribosyl_crysJ1_sf"/>
</dbReference>
<feature type="binding site" evidence="25">
    <location>
        <position position="80"/>
    </location>
    <ligand>
        <name>Mg(2+)</name>
        <dbReference type="ChEBI" id="CHEBI:18420"/>
        <label>1</label>
    </ligand>
</feature>
<evidence type="ECO:0000256" key="20">
    <source>
        <dbReference type="ARBA" id="ARBA00042722"/>
    </source>
</evidence>
<keyword evidence="8" id="KW-0158">Chromosome</keyword>
<evidence type="ECO:0000256" key="18">
    <source>
        <dbReference type="ARBA" id="ARBA00042398"/>
    </source>
</evidence>
<keyword evidence="10 25" id="KW-0479">Metal-binding</keyword>
<evidence type="ECO:0000256" key="14">
    <source>
        <dbReference type="ARBA" id="ARBA00023128"/>
    </source>
</evidence>
<evidence type="ECO:0000256" key="19">
    <source>
        <dbReference type="ARBA" id="ARBA00042471"/>
    </source>
</evidence>
<dbReference type="GO" id="GO:0005759">
    <property type="term" value="C:mitochondrial matrix"/>
    <property type="evidence" value="ECO:0007669"/>
    <property type="project" value="UniProtKB-SubCell"/>
</dbReference>
<evidence type="ECO:0000313" key="27">
    <source>
        <dbReference type="Proteomes" id="UP000667349"/>
    </source>
</evidence>
<dbReference type="EC" id="3.2.1.143" evidence="7"/>
<protein>
    <recommendedName>
        <fullName evidence="17">ADP-ribosylhydrolase ARH3</fullName>
        <ecNumber evidence="7">3.2.1.143</ecNumber>
    </recommendedName>
    <alternativeName>
        <fullName evidence="18">ADP-ribose glycohydrolase ARH3</fullName>
    </alternativeName>
    <alternativeName>
        <fullName evidence="19">ADP-ribosylhydrolase 3</fullName>
    </alternativeName>
    <alternativeName>
        <fullName evidence="22">O-acetyl-ADP-ribose deacetylase ARH3</fullName>
    </alternativeName>
    <alternativeName>
        <fullName evidence="23">Poly(ADP-ribose) glycohydrolase ARH3</fullName>
    </alternativeName>
    <alternativeName>
        <fullName evidence="21">[Protein ADP-ribosylarginine] hydrolase-like protein 2</fullName>
    </alternativeName>
    <alternativeName>
        <fullName evidence="20">[Protein ADP-ribosylserine] hydrolase</fullName>
    </alternativeName>
</protein>
<evidence type="ECO:0000256" key="11">
    <source>
        <dbReference type="ARBA" id="ARBA00022763"/>
    </source>
</evidence>
<evidence type="ECO:0000256" key="16">
    <source>
        <dbReference type="ARBA" id="ARBA00023242"/>
    </source>
</evidence>
<organism evidence="26 27">
    <name type="scientific">Acromyrmex insinuator</name>
    <dbReference type="NCBI Taxonomy" id="230686"/>
    <lineage>
        <taxon>Eukaryota</taxon>
        <taxon>Metazoa</taxon>
        <taxon>Ecdysozoa</taxon>
        <taxon>Arthropoda</taxon>
        <taxon>Hexapoda</taxon>
        <taxon>Insecta</taxon>
        <taxon>Pterygota</taxon>
        <taxon>Neoptera</taxon>
        <taxon>Endopterygota</taxon>
        <taxon>Hymenoptera</taxon>
        <taxon>Apocrita</taxon>
        <taxon>Aculeata</taxon>
        <taxon>Formicoidea</taxon>
        <taxon>Formicidae</taxon>
        <taxon>Myrmicinae</taxon>
        <taxon>Acromyrmex</taxon>
    </lineage>
</organism>
<dbReference type="FunFam" id="1.10.4080.10:FF:000001">
    <property type="entry name" value="ADP-ribose glycohydrolase ARH3"/>
    <property type="match status" value="1"/>
</dbReference>
<evidence type="ECO:0000256" key="25">
    <source>
        <dbReference type="PIRSR" id="PIRSR605502-1"/>
    </source>
</evidence>
<evidence type="ECO:0000256" key="13">
    <source>
        <dbReference type="ARBA" id="ARBA00022842"/>
    </source>
</evidence>
<dbReference type="GO" id="GO:0005694">
    <property type="term" value="C:chromosome"/>
    <property type="evidence" value="ECO:0007669"/>
    <property type="project" value="UniProtKB-SubCell"/>
</dbReference>
<comment type="caution">
    <text evidence="26">The sequence shown here is derived from an EMBL/GenBank/DDBJ whole genome shotgun (WGS) entry which is preliminary data.</text>
</comment>
<evidence type="ECO:0000256" key="10">
    <source>
        <dbReference type="ARBA" id="ARBA00022723"/>
    </source>
</evidence>
<evidence type="ECO:0000256" key="12">
    <source>
        <dbReference type="ARBA" id="ARBA00022801"/>
    </source>
</evidence>
<dbReference type="PANTHER" id="PTHR16222">
    <property type="entry name" value="ADP-RIBOSYLGLYCOHYDROLASE"/>
    <property type="match status" value="1"/>
</dbReference>
<dbReference type="GO" id="GO:0140290">
    <property type="term" value="P:peptidyl-serine ADP-deribosylation"/>
    <property type="evidence" value="ECO:0007669"/>
    <property type="project" value="UniProtKB-ARBA"/>
</dbReference>
<feature type="binding site" evidence="25">
    <location>
        <position position="78"/>
    </location>
    <ligand>
        <name>Mg(2+)</name>
        <dbReference type="ChEBI" id="CHEBI:18420"/>
        <label>1</label>
    </ligand>
</feature>
<dbReference type="GO" id="GO:0006281">
    <property type="term" value="P:DNA repair"/>
    <property type="evidence" value="ECO:0007669"/>
    <property type="project" value="UniProtKB-KW"/>
</dbReference>
<evidence type="ECO:0000256" key="17">
    <source>
        <dbReference type="ARBA" id="ARBA00041057"/>
    </source>
</evidence>
<evidence type="ECO:0000256" key="22">
    <source>
        <dbReference type="ARBA" id="ARBA00043187"/>
    </source>
</evidence>
<name>A0A836ENY3_9HYME</name>
<evidence type="ECO:0000256" key="1">
    <source>
        <dbReference type="ARBA" id="ARBA00004123"/>
    </source>
</evidence>
<keyword evidence="27" id="KW-1185">Reference proteome</keyword>
<evidence type="ECO:0000256" key="8">
    <source>
        <dbReference type="ARBA" id="ARBA00022454"/>
    </source>
</evidence>
<feature type="binding site" evidence="25">
    <location>
        <position position="320"/>
    </location>
    <ligand>
        <name>Mg(2+)</name>
        <dbReference type="ChEBI" id="CHEBI:18420"/>
        <label>1</label>
    </ligand>
</feature>
<comment type="cofactor">
    <cofactor evidence="25">
        <name>Mg(2+)</name>
        <dbReference type="ChEBI" id="CHEBI:18420"/>
    </cofactor>
    <text evidence="25">Binds 2 magnesium ions per subunit.</text>
</comment>
<comment type="catalytic activity">
    <reaction evidence="24">
        <text>alpha-NAD(+) + H2O = ADP-D-ribose + nicotinamide + H(+)</text>
        <dbReference type="Rhea" id="RHEA:68792"/>
        <dbReference type="ChEBI" id="CHEBI:15377"/>
        <dbReference type="ChEBI" id="CHEBI:15378"/>
        <dbReference type="ChEBI" id="CHEBI:17154"/>
        <dbReference type="ChEBI" id="CHEBI:57967"/>
        <dbReference type="ChEBI" id="CHEBI:77017"/>
    </reaction>
</comment>
<dbReference type="PANTHER" id="PTHR16222:SF24">
    <property type="entry name" value="ADP-RIBOSYLHYDROLASE ARH3"/>
    <property type="match status" value="1"/>
</dbReference>
<proteinExistence type="inferred from homology"/>
<evidence type="ECO:0000256" key="21">
    <source>
        <dbReference type="ARBA" id="ARBA00042850"/>
    </source>
</evidence>
<dbReference type="InterPro" id="IPR005502">
    <property type="entry name" value="Ribosyl_crysJ1"/>
</dbReference>